<keyword evidence="11" id="KW-1185">Reference proteome</keyword>
<comment type="function">
    <text evidence="1">Part of the ABC transporter complex LptBFG involved in the translocation of lipopolysaccharide (LPS) from the inner membrane to the outer membrane.</text>
</comment>
<dbReference type="RefSeq" id="WP_164210368.1">
    <property type="nucleotide sequence ID" value="NZ_JAAGSC010000034.1"/>
</dbReference>
<name>A0A845V111_9GAMM</name>
<dbReference type="AlphaFoldDB" id="A0A845V111"/>
<dbReference type="InterPro" id="IPR030923">
    <property type="entry name" value="LptG"/>
</dbReference>
<evidence type="ECO:0000256" key="5">
    <source>
        <dbReference type="ARBA" id="ARBA00022692"/>
    </source>
</evidence>
<sequence>MVIVPRLSGYVARAVLGGMVLTWLLLLGIHLLIDFIREARSLGGDYGAVQMLWYLLQTTPRRLYDVFPFAALIGTLLGLGGLASANEIVAMRAAGFDRGHLAWRVLVVVAVCVLLMAAMAEWVIPDLETRARAERQQAKSGQLHVGDAGRLWLRDGAFMIRLNESVWRDEKDLTFADALIYRLDEHMQPREILRAARAVHEGDQWLLEKVSFRDLGAAGSMGSRDALRLPSRLSPELFIAAVSRPRLLALSDLHRMRGYLARNGLDSGAYEQAFWQRMFFPLNVLAMVLVALPFVFRGGRGGGRSPGLFIGVILGLIFFVISRLTQSLAMVWPLPLWLSLLLPPLLIMVLGVVFLRRL</sequence>
<dbReference type="Pfam" id="PF03739">
    <property type="entry name" value="LptF_LptG"/>
    <property type="match status" value="1"/>
</dbReference>
<dbReference type="InterPro" id="IPR014743">
    <property type="entry name" value="Cl-channel_core"/>
</dbReference>
<proteinExistence type="inferred from homology"/>
<feature type="transmembrane region" description="Helical" evidence="9">
    <location>
        <begin position="12"/>
        <end position="33"/>
    </location>
</feature>
<evidence type="ECO:0000313" key="10">
    <source>
        <dbReference type="EMBL" id="NDY94956.1"/>
    </source>
</evidence>
<dbReference type="GO" id="GO:0055085">
    <property type="term" value="P:transmembrane transport"/>
    <property type="evidence" value="ECO:0007669"/>
    <property type="project" value="InterPro"/>
</dbReference>
<accession>A0A845V111</accession>
<comment type="caution">
    <text evidence="10">The sequence shown here is derived from an EMBL/GenBank/DDBJ whole genome shotgun (WGS) entry which is preliminary data.</text>
</comment>
<comment type="subcellular location">
    <subcellularLocation>
        <location evidence="2">Cell membrane</location>
        <topology evidence="2">Multi-pass membrane protein</topology>
    </subcellularLocation>
</comment>
<dbReference type="GO" id="GO:0043190">
    <property type="term" value="C:ATP-binding cassette (ABC) transporter complex"/>
    <property type="evidence" value="ECO:0007669"/>
    <property type="project" value="InterPro"/>
</dbReference>
<keyword evidence="4" id="KW-1003">Cell membrane</keyword>
<feature type="transmembrane region" description="Helical" evidence="9">
    <location>
        <begin position="308"/>
        <end position="324"/>
    </location>
</feature>
<reference evidence="10 11" key="1">
    <citation type="submission" date="2020-02" db="EMBL/GenBank/DDBJ databases">
        <authorList>
            <person name="Zhang X.-Y."/>
        </authorList>
    </citation>
    <scope>NUCLEOTIDE SEQUENCE [LARGE SCALE GENOMIC DNA]</scope>
    <source>
        <strain evidence="10 11">C33</strain>
    </source>
</reference>
<dbReference type="PANTHER" id="PTHR33529:SF2">
    <property type="entry name" value="LIPOPOLYSACCHARIDE EXPORT SYSTEM PERMEASE PROTEIN LPTG"/>
    <property type="match status" value="1"/>
</dbReference>
<evidence type="ECO:0000256" key="7">
    <source>
        <dbReference type="ARBA" id="ARBA00023136"/>
    </source>
</evidence>
<dbReference type="SUPFAM" id="SSF81340">
    <property type="entry name" value="Clc chloride channel"/>
    <property type="match status" value="1"/>
</dbReference>
<evidence type="ECO:0000256" key="4">
    <source>
        <dbReference type="ARBA" id="ARBA00022475"/>
    </source>
</evidence>
<protein>
    <submittedName>
        <fullName evidence="10">LPS export ABC transporter permease LptG</fullName>
    </submittedName>
</protein>
<evidence type="ECO:0000256" key="6">
    <source>
        <dbReference type="ARBA" id="ARBA00022989"/>
    </source>
</evidence>
<keyword evidence="5 9" id="KW-0812">Transmembrane</keyword>
<feature type="transmembrane region" description="Helical" evidence="9">
    <location>
        <begin position="101"/>
        <end position="124"/>
    </location>
</feature>
<comment type="similarity">
    <text evidence="3">Belongs to the LptF/LptG family.</text>
</comment>
<dbReference type="EMBL" id="JAAGSC010000034">
    <property type="protein sequence ID" value="NDY94956.1"/>
    <property type="molecule type" value="Genomic_DNA"/>
</dbReference>
<evidence type="ECO:0000313" key="11">
    <source>
        <dbReference type="Proteomes" id="UP000484885"/>
    </source>
</evidence>
<keyword evidence="7 9" id="KW-0472">Membrane</keyword>
<dbReference type="NCBIfam" id="TIGR04408">
    <property type="entry name" value="LptG_lptG"/>
    <property type="match status" value="1"/>
</dbReference>
<feature type="transmembrane region" description="Helical" evidence="9">
    <location>
        <begin position="336"/>
        <end position="355"/>
    </location>
</feature>
<dbReference type="Proteomes" id="UP000484885">
    <property type="component" value="Unassembled WGS sequence"/>
</dbReference>
<comment type="subunit">
    <text evidence="8">Component of the lipopolysaccharide transport and assembly complex. The LptBFG transporter is composed of two ATP-binding proteins (LptB) and two transmembrane proteins (LptF and LptG).</text>
</comment>
<evidence type="ECO:0000256" key="9">
    <source>
        <dbReference type="SAM" id="Phobius"/>
    </source>
</evidence>
<organism evidence="10 11">
    <name type="scientific">Wenzhouxiangella limi</name>
    <dbReference type="NCBI Taxonomy" id="2707351"/>
    <lineage>
        <taxon>Bacteria</taxon>
        <taxon>Pseudomonadati</taxon>
        <taxon>Pseudomonadota</taxon>
        <taxon>Gammaproteobacteria</taxon>
        <taxon>Chromatiales</taxon>
        <taxon>Wenzhouxiangellaceae</taxon>
        <taxon>Wenzhouxiangella</taxon>
    </lineage>
</organism>
<evidence type="ECO:0000256" key="3">
    <source>
        <dbReference type="ARBA" id="ARBA00007725"/>
    </source>
</evidence>
<keyword evidence="6 9" id="KW-1133">Transmembrane helix</keyword>
<gene>
    <name evidence="10" type="primary">lptG</name>
    <name evidence="10" type="ORF">G3I74_04350</name>
</gene>
<dbReference type="PANTHER" id="PTHR33529">
    <property type="entry name" value="SLR0882 PROTEIN-RELATED"/>
    <property type="match status" value="1"/>
</dbReference>
<feature type="transmembrane region" description="Helical" evidence="9">
    <location>
        <begin position="66"/>
        <end position="89"/>
    </location>
</feature>
<dbReference type="GO" id="GO:0015920">
    <property type="term" value="P:lipopolysaccharide transport"/>
    <property type="evidence" value="ECO:0007669"/>
    <property type="project" value="TreeGrafter"/>
</dbReference>
<dbReference type="InterPro" id="IPR005495">
    <property type="entry name" value="LptG/LptF_permease"/>
</dbReference>
<evidence type="ECO:0000256" key="2">
    <source>
        <dbReference type="ARBA" id="ARBA00004651"/>
    </source>
</evidence>
<feature type="transmembrane region" description="Helical" evidence="9">
    <location>
        <begin position="278"/>
        <end position="296"/>
    </location>
</feature>
<evidence type="ECO:0000256" key="8">
    <source>
        <dbReference type="ARBA" id="ARBA00026081"/>
    </source>
</evidence>
<evidence type="ECO:0000256" key="1">
    <source>
        <dbReference type="ARBA" id="ARBA00002265"/>
    </source>
</evidence>